<accession>A0A175YBY2</accession>
<gene>
    <name evidence="2" type="ORF">DCAR_0414628</name>
</gene>
<feature type="compositionally biased region" description="Basic and acidic residues" evidence="1">
    <location>
        <begin position="42"/>
        <end position="61"/>
    </location>
</feature>
<dbReference type="Proteomes" id="UP000077755">
    <property type="component" value="Chromosome 4"/>
</dbReference>
<proteinExistence type="predicted"/>
<dbReference type="EMBL" id="CP093346">
    <property type="protein sequence ID" value="WOG95314.1"/>
    <property type="molecule type" value="Genomic_DNA"/>
</dbReference>
<feature type="region of interest" description="Disordered" evidence="1">
    <location>
        <begin position="94"/>
        <end position="128"/>
    </location>
</feature>
<organism evidence="2 3">
    <name type="scientific">Daucus carota subsp. sativus</name>
    <name type="common">Carrot</name>
    <dbReference type="NCBI Taxonomy" id="79200"/>
    <lineage>
        <taxon>Eukaryota</taxon>
        <taxon>Viridiplantae</taxon>
        <taxon>Streptophyta</taxon>
        <taxon>Embryophyta</taxon>
        <taxon>Tracheophyta</taxon>
        <taxon>Spermatophyta</taxon>
        <taxon>Magnoliopsida</taxon>
        <taxon>eudicotyledons</taxon>
        <taxon>Gunneridae</taxon>
        <taxon>Pentapetalae</taxon>
        <taxon>asterids</taxon>
        <taxon>campanulids</taxon>
        <taxon>Apiales</taxon>
        <taxon>Apiaceae</taxon>
        <taxon>Apioideae</taxon>
        <taxon>Scandiceae</taxon>
        <taxon>Daucinae</taxon>
        <taxon>Daucus</taxon>
        <taxon>Daucus sect. Daucus</taxon>
    </lineage>
</organism>
<protein>
    <submittedName>
        <fullName evidence="2">Uncharacterized protein</fullName>
    </submittedName>
</protein>
<evidence type="ECO:0000313" key="2">
    <source>
        <dbReference type="EMBL" id="WOG95314.1"/>
    </source>
</evidence>
<reference evidence="2" key="2">
    <citation type="submission" date="2022-03" db="EMBL/GenBank/DDBJ databases">
        <title>Draft title - Genomic analysis of global carrot germplasm unveils the trajectory of domestication and the origin of high carotenoid orange carrot.</title>
        <authorList>
            <person name="Iorizzo M."/>
            <person name="Ellison S."/>
            <person name="Senalik D."/>
            <person name="Macko-Podgorni A."/>
            <person name="Grzebelus D."/>
            <person name="Bostan H."/>
            <person name="Rolling W."/>
            <person name="Curaba J."/>
            <person name="Simon P."/>
        </authorList>
    </citation>
    <scope>NUCLEOTIDE SEQUENCE</scope>
    <source>
        <tissue evidence="2">Leaf</tissue>
    </source>
</reference>
<feature type="region of interest" description="Disordered" evidence="1">
    <location>
        <begin position="296"/>
        <end position="315"/>
    </location>
</feature>
<dbReference type="AlphaFoldDB" id="A0A175YBY2"/>
<sequence>MRSESTYSPGRRRSSRLIESRWVFNWPKKPAVFVNLGEDETGNSKHEVDGENKSGKKKEANAGKQTGTIAPVCPAEDTNATERVEDSKKAAMPGEVLGKNDKGKQCVTKRGKAEAQQPAEPHDKPKKTRTYKRYLQKKFTPAIITDTIANLSEAQSKWVRKAGFEHVLRHRNRIFPHRMAYNVVEAFDSEKCALVLQAGTVYITERLAAGSSGVGFDMTMRDLVVPDSMSGGDDVDAPTVFGTEKCGLRNEEEGSDGIGATLDGINDNIEYIIEELQESRNAEEMNEVLDTRNKVDVHNSPSHMGGGSRSSDVPNSYHAIEEAQPADMHRLDVMASAVKTISISGHYYLLMVLNKYTDTTKSHWCETMKTQAMLIRTWYSSTHMQKIKNRV</sequence>
<name>A0A175YBY2_DAUCS</name>
<feature type="region of interest" description="Disordered" evidence="1">
    <location>
        <begin position="37"/>
        <end position="71"/>
    </location>
</feature>
<keyword evidence="3" id="KW-1185">Reference proteome</keyword>
<reference evidence="2" key="1">
    <citation type="journal article" date="2016" name="Nat. Genet.">
        <title>A high-quality carrot genome assembly provides new insights into carotenoid accumulation and asterid genome evolution.</title>
        <authorList>
            <person name="Iorizzo M."/>
            <person name="Ellison S."/>
            <person name="Senalik D."/>
            <person name="Zeng P."/>
            <person name="Satapoomin P."/>
            <person name="Huang J."/>
            <person name="Bowman M."/>
            <person name="Iovene M."/>
            <person name="Sanseverino W."/>
            <person name="Cavagnaro P."/>
            <person name="Yildiz M."/>
            <person name="Macko-Podgorni A."/>
            <person name="Moranska E."/>
            <person name="Grzebelus E."/>
            <person name="Grzebelus D."/>
            <person name="Ashrafi H."/>
            <person name="Zheng Z."/>
            <person name="Cheng S."/>
            <person name="Spooner D."/>
            <person name="Van Deynze A."/>
            <person name="Simon P."/>
        </authorList>
    </citation>
    <scope>NUCLEOTIDE SEQUENCE</scope>
    <source>
        <tissue evidence="2">Leaf</tissue>
    </source>
</reference>
<evidence type="ECO:0000256" key="1">
    <source>
        <dbReference type="SAM" id="MobiDB-lite"/>
    </source>
</evidence>
<evidence type="ECO:0000313" key="3">
    <source>
        <dbReference type="Proteomes" id="UP000077755"/>
    </source>
</evidence>
<dbReference type="Gramene" id="KZM81126">
    <property type="protein sequence ID" value="KZM81126"/>
    <property type="gene ID" value="DCAR_031350"/>
</dbReference>